<dbReference type="SUPFAM" id="SSF53067">
    <property type="entry name" value="Actin-like ATPase domain"/>
    <property type="match status" value="1"/>
</dbReference>
<dbReference type="InterPro" id="IPR048950">
    <property type="entry name" value="Ppx_GppA_C"/>
</dbReference>
<feature type="domain" description="Ppx/GppA phosphatase N-terminal" evidence="2">
    <location>
        <begin position="29"/>
        <end position="182"/>
    </location>
</feature>
<dbReference type="Pfam" id="PF21447">
    <property type="entry name" value="Ppx-GppA_III"/>
    <property type="match status" value="1"/>
</dbReference>
<dbReference type="EMBL" id="AENT01000004">
    <property type="protein sequence ID" value="EFR43269.1"/>
    <property type="molecule type" value="Genomic_DNA"/>
</dbReference>
<feature type="domain" description="Ppx/GppA phosphatase C-terminal" evidence="3">
    <location>
        <begin position="335"/>
        <end position="484"/>
    </location>
</feature>
<evidence type="ECO:0008006" key="6">
    <source>
        <dbReference type="Google" id="ProtNLM"/>
    </source>
</evidence>
<dbReference type="GO" id="GO:0016462">
    <property type="term" value="F:pyrophosphatase activity"/>
    <property type="evidence" value="ECO:0007669"/>
    <property type="project" value="TreeGrafter"/>
</dbReference>
<sequence>MEKKALVYGIIHIGSSNLSLRIVEYKNIDNINVIEEVKKHITFGEEVFHNGKLSFDSILELCKMLKGLKQLLSDYQVKVYSVYATSLLREAENKRAIIDLIRVHTGFRVQVVDMPQEIYFKHFALQHILRVSNSKKLYSPNFNFLFIDITSGCIGLTVWENGVLKYQHNIHIGTLRLLEAFSVNQRDSQDFPIAIEEYIHAIMTPLWKFVLQYNPEYVVFSGSESRIMTEFLELKMNEDNMVSFKSSDFYKAYTKLNHFVFNKSKNISKYGIFWKYGVLPTIYLYKEILENIKTDKILIMGTTFIEAVAMFYGAEKTNDSVLSNMRTQNLELTRSIASCYFYEHEHAKIMESFCFTILNELKKKNGLTNRDEFLLRMSIILYQIGKFVNLLDSYKQGWNLIRSTDIFGISEKEKDIVACIVYYAQGVFPHEKETPFALLTDSAKMTALKLIAIFRMILAMDISRKQKLKNMTVKIDSDKLVINYDSYQNTSLEEWIFEKEKEFFQNIFGIEARLERR</sequence>
<dbReference type="Pfam" id="PF02541">
    <property type="entry name" value="Ppx-GppA"/>
    <property type="match status" value="1"/>
</dbReference>
<dbReference type="InterPro" id="IPR043129">
    <property type="entry name" value="ATPase_NBD"/>
</dbReference>
<dbReference type="eggNOG" id="COG0248">
    <property type="taxonomic scope" value="Bacteria"/>
</dbReference>
<dbReference type="Gene3D" id="1.10.3210.10">
    <property type="entry name" value="Hypothetical protein af1432"/>
    <property type="match status" value="1"/>
</dbReference>
<comment type="similarity">
    <text evidence="1">Belongs to the GppA/Ppx family.</text>
</comment>
<evidence type="ECO:0000256" key="1">
    <source>
        <dbReference type="ARBA" id="ARBA00007125"/>
    </source>
</evidence>
<dbReference type="InterPro" id="IPR050273">
    <property type="entry name" value="GppA/Ppx_hydrolase"/>
</dbReference>
<evidence type="ECO:0000313" key="5">
    <source>
        <dbReference type="Proteomes" id="UP000004594"/>
    </source>
</evidence>
<dbReference type="OrthoDB" id="9814545at2"/>
<name>E4L7J2_9FIRM</name>
<gene>
    <name evidence="4" type="ORF">HMPREF9220_1224</name>
</gene>
<dbReference type="RefSeq" id="WP_007553899.1">
    <property type="nucleotide sequence ID" value="NZ_AENT01000004.1"/>
</dbReference>
<dbReference type="PANTHER" id="PTHR30005:SF0">
    <property type="entry name" value="RETROGRADE REGULATION PROTEIN 2"/>
    <property type="match status" value="1"/>
</dbReference>
<dbReference type="Gene3D" id="3.30.420.150">
    <property type="entry name" value="Exopolyphosphatase. Domain 2"/>
    <property type="match status" value="1"/>
</dbReference>
<evidence type="ECO:0000259" key="2">
    <source>
        <dbReference type="Pfam" id="PF02541"/>
    </source>
</evidence>
<evidence type="ECO:0000313" key="4">
    <source>
        <dbReference type="EMBL" id="EFR43269.1"/>
    </source>
</evidence>
<comment type="caution">
    <text evidence="4">The sequence shown here is derived from an EMBL/GenBank/DDBJ whole genome shotgun (WGS) entry which is preliminary data.</text>
</comment>
<organism evidence="4 5">
    <name type="scientific">Dialister micraerophilus UPII 345-E</name>
    <dbReference type="NCBI Taxonomy" id="910314"/>
    <lineage>
        <taxon>Bacteria</taxon>
        <taxon>Bacillati</taxon>
        <taxon>Bacillota</taxon>
        <taxon>Negativicutes</taxon>
        <taxon>Veillonellales</taxon>
        <taxon>Veillonellaceae</taxon>
        <taxon>Dialister</taxon>
    </lineage>
</organism>
<protein>
    <recommendedName>
        <fullName evidence="6">Ppx/GppA phosphatase domain-containing protein</fullName>
    </recommendedName>
</protein>
<dbReference type="InterPro" id="IPR003695">
    <property type="entry name" value="Ppx_GppA_N"/>
</dbReference>
<evidence type="ECO:0000259" key="3">
    <source>
        <dbReference type="Pfam" id="PF21447"/>
    </source>
</evidence>
<dbReference type="Gene3D" id="3.30.420.40">
    <property type="match status" value="1"/>
</dbReference>
<dbReference type="PANTHER" id="PTHR30005">
    <property type="entry name" value="EXOPOLYPHOSPHATASE"/>
    <property type="match status" value="1"/>
</dbReference>
<reference evidence="4 5" key="1">
    <citation type="submission" date="2010-11" db="EMBL/GenBank/DDBJ databases">
        <authorList>
            <person name="Durkin A.S."/>
            <person name="Madupu R."/>
            <person name="Torralba M."/>
            <person name="Gillis M."/>
            <person name="Methe B."/>
            <person name="Sutton G."/>
            <person name="Nelson K.E."/>
        </authorList>
    </citation>
    <scope>NUCLEOTIDE SEQUENCE [LARGE SCALE GENOMIC DNA]</scope>
    <source>
        <strain evidence="4 5">UPII 345-E</strain>
    </source>
</reference>
<dbReference type="SUPFAM" id="SSF109604">
    <property type="entry name" value="HD-domain/PDEase-like"/>
    <property type="match status" value="1"/>
</dbReference>
<dbReference type="AlphaFoldDB" id="E4L7J2"/>
<accession>E4L7J2</accession>
<proteinExistence type="inferred from homology"/>
<dbReference type="Proteomes" id="UP000004594">
    <property type="component" value="Unassembled WGS sequence"/>
</dbReference>